<gene>
    <name evidence="1" type="ORF">KCG48_10275</name>
</gene>
<comment type="caution">
    <text evidence="1">The sequence shown here is derived from an EMBL/GenBank/DDBJ whole genome shotgun (WGS) entry which is preliminary data.</text>
</comment>
<keyword evidence="2" id="KW-1185">Reference proteome</keyword>
<sequence>MSLVSMLKDKTPKSIELQRIIRSVLPSKNQFTTLSGAMAFDAKALPVTPYNSDNLKYAALTGTAIELMAKYHIGRASQSKQEKIKARNTGLAVQGLEILQNTLPMAEFKEIYQEYNKNYTTIRNYVENKPVEMDELISAAMISSKLENYKRSFKLPEKPIPYFIEDLPRSVTEDLRGLFQGFLTTFVDTGLIHEGANVEYHPIFGKVSLAVGGADADLYIDGTMYDFKTSKNRGYEWQEVAQLMGYALFSDISSEFFELHESDNNNEFPYKTDRIGLYRTRFNEIDYFELSKIPSQDWDTARSDLKKLFRL</sequence>
<organism evidence="1 2">
    <name type="scientific">Proteiniclasticum sediminis</name>
    <dbReference type="NCBI Taxonomy" id="2804028"/>
    <lineage>
        <taxon>Bacteria</taxon>
        <taxon>Bacillati</taxon>
        <taxon>Bacillota</taxon>
        <taxon>Clostridia</taxon>
        <taxon>Eubacteriales</taxon>
        <taxon>Clostridiaceae</taxon>
        <taxon>Proteiniclasticum</taxon>
    </lineage>
</organism>
<dbReference type="RefSeq" id="WP_211802094.1">
    <property type="nucleotide sequence ID" value="NZ_JAGSCS010000014.1"/>
</dbReference>
<accession>A0A941HRL0</accession>
<evidence type="ECO:0000313" key="2">
    <source>
        <dbReference type="Proteomes" id="UP000675379"/>
    </source>
</evidence>
<proteinExistence type="predicted"/>
<dbReference type="EMBL" id="JAGSCS010000014">
    <property type="protein sequence ID" value="MBR0576718.1"/>
    <property type="molecule type" value="Genomic_DNA"/>
</dbReference>
<dbReference type="AlphaFoldDB" id="A0A941HRL0"/>
<name>A0A941HRL0_9CLOT</name>
<dbReference type="Proteomes" id="UP000675379">
    <property type="component" value="Unassembled WGS sequence"/>
</dbReference>
<reference evidence="1" key="1">
    <citation type="submission" date="2021-04" db="EMBL/GenBank/DDBJ databases">
        <title>Proteiniclasticum sedimins sp. nov., an obligate anaerobic bacterium isolated from anaerobic sludge.</title>
        <authorList>
            <person name="Liu J."/>
        </authorList>
    </citation>
    <scope>NUCLEOTIDE SEQUENCE</scope>
    <source>
        <strain evidence="1">BAD-10</strain>
    </source>
</reference>
<protein>
    <submittedName>
        <fullName evidence="1">Uncharacterized protein</fullName>
    </submittedName>
</protein>
<evidence type="ECO:0000313" key="1">
    <source>
        <dbReference type="EMBL" id="MBR0576718.1"/>
    </source>
</evidence>